<dbReference type="PANTHER" id="PTHR42663">
    <property type="entry name" value="HYDROLASE C777.06C-RELATED-RELATED"/>
    <property type="match status" value="1"/>
</dbReference>
<comment type="caution">
    <text evidence="2">The sequence shown here is derived from an EMBL/GenBank/DDBJ whole genome shotgun (WGS) entry which is preliminary data.</text>
</comment>
<feature type="domain" description="Metallo-beta-lactamase" evidence="1">
    <location>
        <begin position="65"/>
        <end position="232"/>
    </location>
</feature>
<dbReference type="SUPFAM" id="SSF56281">
    <property type="entry name" value="Metallo-hydrolase/oxidoreductase"/>
    <property type="match status" value="1"/>
</dbReference>
<name>A0A497E233_UNCAE</name>
<dbReference type="Pfam" id="PF12706">
    <property type="entry name" value="Lactamase_B_2"/>
    <property type="match status" value="1"/>
</dbReference>
<dbReference type="InterPro" id="IPR036866">
    <property type="entry name" value="RibonucZ/Hydroxyglut_hydro"/>
</dbReference>
<dbReference type="EMBL" id="QMPZ01000193">
    <property type="protein sequence ID" value="RLE07136.1"/>
    <property type="molecule type" value="Genomic_DNA"/>
</dbReference>
<dbReference type="PANTHER" id="PTHR42663:SF6">
    <property type="entry name" value="HYDROLASE C777.06C-RELATED"/>
    <property type="match status" value="1"/>
</dbReference>
<dbReference type="AlphaFoldDB" id="A0A497E233"/>
<keyword evidence="2" id="KW-0456">Lyase</keyword>
<organism evidence="2 3">
    <name type="scientific">Aerophobetes bacterium</name>
    <dbReference type="NCBI Taxonomy" id="2030807"/>
    <lineage>
        <taxon>Bacteria</taxon>
        <taxon>Candidatus Aerophobota</taxon>
    </lineage>
</organism>
<reference evidence="2 3" key="1">
    <citation type="submission" date="2018-06" db="EMBL/GenBank/DDBJ databases">
        <title>Extensive metabolic versatility and redundancy in microbially diverse, dynamic hydrothermal sediments.</title>
        <authorList>
            <person name="Dombrowski N."/>
            <person name="Teske A."/>
            <person name="Baker B.J."/>
        </authorList>
    </citation>
    <scope>NUCLEOTIDE SEQUENCE [LARGE SCALE GENOMIC DNA]</scope>
    <source>
        <strain evidence="2">B47_G16</strain>
    </source>
</reference>
<evidence type="ECO:0000313" key="3">
    <source>
        <dbReference type="Proteomes" id="UP000279422"/>
    </source>
</evidence>
<dbReference type="Proteomes" id="UP000279422">
    <property type="component" value="Unassembled WGS sequence"/>
</dbReference>
<dbReference type="GO" id="GO:0016829">
    <property type="term" value="F:lyase activity"/>
    <property type="evidence" value="ECO:0007669"/>
    <property type="project" value="UniProtKB-KW"/>
</dbReference>
<sequence length="279" mass="32035">MKVKILGTAAAEGWPALFCRCPACQRARKLGGKNIRTRSSLLIGKEYKVDFPPDTYLHLTKFNLSLSEVKYLFITHAHYDHYTPRDLLMRRNPFALTPLPLLKIYGNSLVEKWTFSVRDFKENIAKYSFEFQLVEPFKEFQAGELSVFPLLANHDPNQLCYNYLFSTPRWSLLQAFDTGWYSEETWERLRKITSRRPLDLVIMDCTMGKIDTDKKGGHLGVKGVIEVKKKLSSYGSLKDGCRFIATHFSHNGGLSHQELEEVLSPEGIEVAFDGMEIEL</sequence>
<protein>
    <submittedName>
        <fullName evidence="2">Carbon-phosphorus lyase</fullName>
    </submittedName>
</protein>
<gene>
    <name evidence="2" type="ORF">DRJ00_08655</name>
</gene>
<proteinExistence type="predicted"/>
<accession>A0A497E233</accession>
<dbReference type="Gene3D" id="3.60.15.10">
    <property type="entry name" value="Ribonuclease Z/Hydroxyacylglutathione hydrolase-like"/>
    <property type="match status" value="1"/>
</dbReference>
<dbReference type="InterPro" id="IPR001279">
    <property type="entry name" value="Metallo-B-lactamas"/>
</dbReference>
<evidence type="ECO:0000313" key="2">
    <source>
        <dbReference type="EMBL" id="RLE07136.1"/>
    </source>
</evidence>
<evidence type="ECO:0000259" key="1">
    <source>
        <dbReference type="Pfam" id="PF12706"/>
    </source>
</evidence>